<keyword evidence="2" id="KW-1185">Reference proteome</keyword>
<organism evidence="1 2">
    <name type="scientific">Marasmius crinis-equi</name>
    <dbReference type="NCBI Taxonomy" id="585013"/>
    <lineage>
        <taxon>Eukaryota</taxon>
        <taxon>Fungi</taxon>
        <taxon>Dikarya</taxon>
        <taxon>Basidiomycota</taxon>
        <taxon>Agaricomycotina</taxon>
        <taxon>Agaricomycetes</taxon>
        <taxon>Agaricomycetidae</taxon>
        <taxon>Agaricales</taxon>
        <taxon>Marasmiineae</taxon>
        <taxon>Marasmiaceae</taxon>
        <taxon>Marasmius</taxon>
    </lineage>
</organism>
<dbReference type="EMBL" id="JBAHYK010000355">
    <property type="protein sequence ID" value="KAL0574887.1"/>
    <property type="molecule type" value="Genomic_DNA"/>
</dbReference>
<sequence>MTRPEPTIRECFDSSILFPFNSKPKHVSLEQSGQLSQDIRLYLCDRLNEIHHKLEYDRVQFPDPWPPEGAIEQLTGMSGGQFMYASSVLDFVNDESEDPSRRLAVVLHLAPARRRDDESPFRAMDQLYQPILSATPDRRLVLTILGFILHNPLCSSIENIEELLDLPKGQVGIALRGMHSVLHIRESAVRFFYPSFVDFLNDKSRSGDCFLDSTHFQSFTVSRHPEEICNSNSKSESSALASVVWHQWSRFCKKVRDPTQELISALEKLDLDAIYSVLVYGAETSDQGGWYKEWQGVIGRVCETAEWLEERQPESLHLISKFRASMEGFHISFGKSSVLDDALKLLYARSLYGTEQSLVSESHREDDGTKNDPGPLEDVIKAIQTHRREEHAQSDSDVLVYDSRRECTSDTHPLTPSLSPAECSPGIFYVRTWHPPAMLISLLIDLITSTNDHTSAAFHTLFIRETTLDLAGPLLVLLPLFSGALPDIISYAAKCSLEPGVFSNFLLWLKTFPQDSEPVDNSRSEIMAIVRSIKEWILSTEGGDDPDGRNQPRYGNVRLLLSELEEDAKIEKARKKASR</sequence>
<proteinExistence type="predicted"/>
<comment type="caution">
    <text evidence="1">The sequence shown here is derived from an EMBL/GenBank/DDBJ whole genome shotgun (WGS) entry which is preliminary data.</text>
</comment>
<dbReference type="Proteomes" id="UP001465976">
    <property type="component" value="Unassembled WGS sequence"/>
</dbReference>
<name>A0ABR3FHP3_9AGAR</name>
<reference evidence="1 2" key="1">
    <citation type="submission" date="2024-02" db="EMBL/GenBank/DDBJ databases">
        <title>A draft genome for the cacao thread blight pathogen Marasmius crinis-equi.</title>
        <authorList>
            <person name="Cohen S.P."/>
            <person name="Baruah I.K."/>
            <person name="Amoako-Attah I."/>
            <person name="Bukari Y."/>
            <person name="Meinhardt L.W."/>
            <person name="Bailey B.A."/>
        </authorList>
    </citation>
    <scope>NUCLEOTIDE SEQUENCE [LARGE SCALE GENOMIC DNA]</scope>
    <source>
        <strain evidence="1 2">GH-76</strain>
    </source>
</reference>
<evidence type="ECO:0000313" key="2">
    <source>
        <dbReference type="Proteomes" id="UP001465976"/>
    </source>
</evidence>
<protein>
    <submittedName>
        <fullName evidence="1">Uncharacterized protein</fullName>
    </submittedName>
</protein>
<accession>A0ABR3FHP3</accession>
<evidence type="ECO:0000313" key="1">
    <source>
        <dbReference type="EMBL" id="KAL0574887.1"/>
    </source>
</evidence>
<gene>
    <name evidence="1" type="ORF">V5O48_007080</name>
</gene>